<evidence type="ECO:0000256" key="1">
    <source>
        <dbReference type="SAM" id="MobiDB-lite"/>
    </source>
</evidence>
<evidence type="ECO:0000313" key="2">
    <source>
        <dbReference type="EMBL" id="CAG9328716.1"/>
    </source>
</evidence>
<feature type="region of interest" description="Disordered" evidence="1">
    <location>
        <begin position="215"/>
        <end position="251"/>
    </location>
</feature>
<dbReference type="Proteomes" id="UP001162131">
    <property type="component" value="Unassembled WGS sequence"/>
</dbReference>
<protein>
    <submittedName>
        <fullName evidence="2">Uncharacterized protein</fullName>
    </submittedName>
</protein>
<proteinExistence type="predicted"/>
<dbReference type="EMBL" id="CAJZBQ010000046">
    <property type="protein sequence ID" value="CAG9328716.1"/>
    <property type="molecule type" value="Genomic_DNA"/>
</dbReference>
<accession>A0AAU9K6C2</accession>
<keyword evidence="3" id="KW-1185">Reference proteome</keyword>
<reference evidence="2" key="1">
    <citation type="submission" date="2021-09" db="EMBL/GenBank/DDBJ databases">
        <authorList>
            <consortium name="AG Swart"/>
            <person name="Singh M."/>
            <person name="Singh A."/>
            <person name="Seah K."/>
            <person name="Emmerich C."/>
        </authorList>
    </citation>
    <scope>NUCLEOTIDE SEQUENCE</scope>
    <source>
        <strain evidence="2">ATCC30299</strain>
    </source>
</reference>
<gene>
    <name evidence="2" type="ORF">BSTOLATCC_MIC46707</name>
</gene>
<comment type="caution">
    <text evidence="2">The sequence shown here is derived from an EMBL/GenBank/DDBJ whole genome shotgun (WGS) entry which is preliminary data.</text>
</comment>
<dbReference type="AlphaFoldDB" id="A0AAU9K6C2"/>
<name>A0AAU9K6C2_9CILI</name>
<organism evidence="2 3">
    <name type="scientific">Blepharisma stoltei</name>
    <dbReference type="NCBI Taxonomy" id="1481888"/>
    <lineage>
        <taxon>Eukaryota</taxon>
        <taxon>Sar</taxon>
        <taxon>Alveolata</taxon>
        <taxon>Ciliophora</taxon>
        <taxon>Postciliodesmatophora</taxon>
        <taxon>Heterotrichea</taxon>
        <taxon>Heterotrichida</taxon>
        <taxon>Blepharismidae</taxon>
        <taxon>Blepharisma</taxon>
    </lineage>
</organism>
<sequence length="251" mass="29151">MRSLFKDKMKTYNSSWFKGRGIDDVKDFINKHKLVSYKYPDIKHELSPPDLKVILQLPCPTTAGFLNSKAIRMAKMFRNQLDIDESTVCQKCPKKEECKNAFIVSRQTPTLSEYLKFFHHFLLDPPKGENELTSAVVLIDKTTNLLKRITDGKYVIEKPLKVLGDIEGPIAAEKIEEAPKIKSKFIWKPKGDSAKKKEEDEIKLDESTRMKQIERIIRETMAEEKKGPPREQPKEQHTKSQSESRGRKFRR</sequence>
<evidence type="ECO:0000313" key="3">
    <source>
        <dbReference type="Proteomes" id="UP001162131"/>
    </source>
</evidence>